<dbReference type="PANTHER" id="PTHR21331">
    <property type="entry name" value="BRCA1-ASSOCIATED ATM ACTIVATOR 1"/>
    <property type="match status" value="1"/>
</dbReference>
<proteinExistence type="inferred from homology"/>
<name>A0AAN9AB11_HALRR</name>
<accession>A0AAN9AB11</accession>
<keyword evidence="2" id="KW-0963">Cytoplasm</keyword>
<dbReference type="GO" id="GO:0005737">
    <property type="term" value="C:cytoplasm"/>
    <property type="evidence" value="ECO:0007669"/>
    <property type="project" value="UniProtKB-SubCell"/>
</dbReference>
<dbReference type="GO" id="GO:0005634">
    <property type="term" value="C:nucleus"/>
    <property type="evidence" value="ECO:0007669"/>
    <property type="project" value="TreeGrafter"/>
</dbReference>
<comment type="similarity">
    <text evidence="3">Belongs to the BRAT1 family.</text>
</comment>
<dbReference type="InterPro" id="IPR038904">
    <property type="entry name" value="BRAT1"/>
</dbReference>
<dbReference type="Gene3D" id="1.25.10.10">
    <property type="entry name" value="Leucine-rich Repeat Variant"/>
    <property type="match status" value="1"/>
</dbReference>
<evidence type="ECO:0000256" key="1">
    <source>
        <dbReference type="ARBA" id="ARBA00004496"/>
    </source>
</evidence>
<evidence type="ECO:0000256" key="2">
    <source>
        <dbReference type="ARBA" id="ARBA00022490"/>
    </source>
</evidence>
<dbReference type="InterPro" id="IPR011989">
    <property type="entry name" value="ARM-like"/>
</dbReference>
<dbReference type="SUPFAM" id="SSF48371">
    <property type="entry name" value="ARM repeat"/>
    <property type="match status" value="1"/>
</dbReference>
<evidence type="ECO:0000313" key="5">
    <source>
        <dbReference type="Proteomes" id="UP001381693"/>
    </source>
</evidence>
<comment type="subcellular location">
    <subcellularLocation>
        <location evidence="1">Cytoplasm</location>
    </subcellularLocation>
</comment>
<dbReference type="GO" id="GO:0006974">
    <property type="term" value="P:DNA damage response"/>
    <property type="evidence" value="ECO:0007669"/>
    <property type="project" value="InterPro"/>
</dbReference>
<evidence type="ECO:0000256" key="3">
    <source>
        <dbReference type="ARBA" id="ARBA00061308"/>
    </source>
</evidence>
<sequence length="970" mass="109624">MNRADPQVLVKMQLALQKLSTCFDKDGSKRPSSSDVIEDDTILQKLHTYVDTLLQKNDNVTGVTWAQSSGLIDFVYKALDPNVVNIPDSAGLIAFAIKVLASLFCVEETFDNFADDKIMMDFCIIWPNIRNDPTLTSAALNLIESLLKHSSGLSWLLKNGVWEKLLLPSLRSPSIFVQRNGVKVIASYVLLVAETEHFKTLIKDLIMICEKFCELRQHVNKTLSEEIRQSCLCVLYVFKEIFVRTLGETSMHSKIEEAGGVYGRLLRLIERQPPVSSVTHATDVLILSALHSFQEKVMEYGIVEQFLIDTLCTDMLSLAKALLEKGYMESFFRSSVNMHKYWKLLCTKLEKNRNISLQSEESVLHILTSLQVTPVLVLYQDQGCINPTKEKILKKWNEGIHSRINIKESIKLEATKVEKHLKTLLEKDKNHAVRMAVVCISALINTADHLREICAVTIFQGLIFLLCLMTNQISLIRFHEGLQKTTVEGLRVLAVKFEIDWRKCFVSVCLMGLLCDVMYIPNITTQVKVCTFKAMKACVSGFIPPVMSMLVNSEPQKANSLEHLGQLLSVYLVDIEWEVRDSALELLITCMTLAKEKYPYFVDWVFRYKLNKAVLTALDDNEGYVRASAFNVLSCVVSIDKIWSELENENLQHRSLAVVLWEGDTPVRRAAINLVKALFVANKFRDDDVNKLVINIIQKSTEDTDDEVRLSALEFVHAHIQENLQKSGMVDGEFPSVTFSRGKITKLDQNEVKKRIFSAMKWMCDIGYLNCLLICVNDPVTSVEQKARQIFSFLNNLFNKYDIKINSTGMERKFLCNMNSGIKSEKTSSSSNPELKPDDCVVSVAGQNVKLTADTYELDRIDKAISDILHSSLLDNVSSIKRPTAVSSDMSKTDPKMLTITADDVPMRKASIPIVYLLQSAANFSRRISTINCTDDLTVVRLLSLLDDILLDGCKVEDSDGDDQRLHDCY</sequence>
<dbReference type="Proteomes" id="UP001381693">
    <property type="component" value="Unassembled WGS sequence"/>
</dbReference>
<gene>
    <name evidence="4" type="ORF">SK128_012876</name>
</gene>
<dbReference type="EMBL" id="JAXCGZ010009475">
    <property type="protein sequence ID" value="KAK7077077.1"/>
    <property type="molecule type" value="Genomic_DNA"/>
</dbReference>
<keyword evidence="5" id="KW-1185">Reference proteome</keyword>
<evidence type="ECO:0000313" key="4">
    <source>
        <dbReference type="EMBL" id="KAK7077077.1"/>
    </source>
</evidence>
<dbReference type="AlphaFoldDB" id="A0AAN9AB11"/>
<protein>
    <submittedName>
        <fullName evidence="4">Uncharacterized protein</fullName>
    </submittedName>
</protein>
<reference evidence="4 5" key="1">
    <citation type="submission" date="2023-11" db="EMBL/GenBank/DDBJ databases">
        <title>Halocaridina rubra genome assembly.</title>
        <authorList>
            <person name="Smith C."/>
        </authorList>
    </citation>
    <scope>NUCLEOTIDE SEQUENCE [LARGE SCALE GENOMIC DNA]</scope>
    <source>
        <strain evidence="4">EP-1</strain>
        <tissue evidence="4">Whole</tissue>
    </source>
</reference>
<dbReference type="PANTHER" id="PTHR21331:SF2">
    <property type="entry name" value="BRCA1-ASSOCIATED ATM ACTIVATOR 1"/>
    <property type="match status" value="1"/>
</dbReference>
<comment type="caution">
    <text evidence="4">The sequence shown here is derived from an EMBL/GenBank/DDBJ whole genome shotgun (WGS) entry which is preliminary data.</text>
</comment>
<dbReference type="GO" id="GO:0008283">
    <property type="term" value="P:cell population proliferation"/>
    <property type="evidence" value="ECO:0007669"/>
    <property type="project" value="InterPro"/>
</dbReference>
<organism evidence="4 5">
    <name type="scientific">Halocaridina rubra</name>
    <name type="common">Hawaiian red shrimp</name>
    <dbReference type="NCBI Taxonomy" id="373956"/>
    <lineage>
        <taxon>Eukaryota</taxon>
        <taxon>Metazoa</taxon>
        <taxon>Ecdysozoa</taxon>
        <taxon>Arthropoda</taxon>
        <taxon>Crustacea</taxon>
        <taxon>Multicrustacea</taxon>
        <taxon>Malacostraca</taxon>
        <taxon>Eumalacostraca</taxon>
        <taxon>Eucarida</taxon>
        <taxon>Decapoda</taxon>
        <taxon>Pleocyemata</taxon>
        <taxon>Caridea</taxon>
        <taxon>Atyoidea</taxon>
        <taxon>Atyidae</taxon>
        <taxon>Halocaridina</taxon>
    </lineage>
</organism>
<dbReference type="InterPro" id="IPR016024">
    <property type="entry name" value="ARM-type_fold"/>
</dbReference>